<dbReference type="SMART" id="SM00827">
    <property type="entry name" value="PKS_AT"/>
    <property type="match status" value="1"/>
</dbReference>
<name>A0ABS2QB93_9BACL</name>
<evidence type="ECO:0000313" key="6">
    <source>
        <dbReference type="EMBL" id="MBM7658242.1"/>
    </source>
</evidence>
<dbReference type="SUPFAM" id="SSF55048">
    <property type="entry name" value="Probable ACP-binding domain of malonyl-CoA ACP transacylase"/>
    <property type="match status" value="1"/>
</dbReference>
<accession>A0ABS2QB93</accession>
<dbReference type="InterPro" id="IPR016035">
    <property type="entry name" value="Acyl_Trfase/lysoPLipase"/>
</dbReference>
<dbReference type="EC" id="2.3.1.39" evidence="4"/>
<dbReference type="EMBL" id="JAFBEV010000014">
    <property type="protein sequence ID" value="MBM7658242.1"/>
    <property type="molecule type" value="Genomic_DNA"/>
</dbReference>
<protein>
    <recommendedName>
        <fullName evidence="4">Malonyl CoA-acyl carrier protein transacylase</fullName>
        <ecNumber evidence="4">2.3.1.39</ecNumber>
    </recommendedName>
</protein>
<dbReference type="PANTHER" id="PTHR42681:SF1">
    <property type="entry name" value="MALONYL-COA-ACYL CARRIER PROTEIN TRANSACYLASE, MITOCHONDRIAL"/>
    <property type="match status" value="1"/>
</dbReference>
<keyword evidence="7" id="KW-1185">Reference proteome</keyword>
<dbReference type="SUPFAM" id="SSF52151">
    <property type="entry name" value="FabD/lysophospholipase-like"/>
    <property type="match status" value="1"/>
</dbReference>
<dbReference type="InterPro" id="IPR024925">
    <property type="entry name" value="Malonyl_CoA-ACP_transAc"/>
</dbReference>
<gene>
    <name evidence="6" type="ORF">JOC27_001695</name>
</gene>
<dbReference type="InterPro" id="IPR001227">
    <property type="entry name" value="Ac_transferase_dom_sf"/>
</dbReference>
<dbReference type="RefSeq" id="WP_205006809.1">
    <property type="nucleotide sequence ID" value="NZ_CBCRXA010000013.1"/>
</dbReference>
<dbReference type="InterPro" id="IPR014043">
    <property type="entry name" value="Acyl_transferase_dom"/>
</dbReference>
<dbReference type="InterPro" id="IPR016036">
    <property type="entry name" value="Malonyl_transacylase_ACP-bd"/>
</dbReference>
<organism evidence="6 7">
    <name type="scientific">Sporolactobacillus spathodeae</name>
    <dbReference type="NCBI Taxonomy" id="1465502"/>
    <lineage>
        <taxon>Bacteria</taxon>
        <taxon>Bacillati</taxon>
        <taxon>Bacillota</taxon>
        <taxon>Bacilli</taxon>
        <taxon>Bacillales</taxon>
        <taxon>Sporolactobacillaceae</taxon>
        <taxon>Sporolactobacillus</taxon>
    </lineage>
</organism>
<dbReference type="InterPro" id="IPR004410">
    <property type="entry name" value="Malonyl_CoA-ACP_transAc_FabD"/>
</dbReference>
<dbReference type="Pfam" id="PF00698">
    <property type="entry name" value="Acyl_transf_1"/>
    <property type="match status" value="1"/>
</dbReference>
<evidence type="ECO:0000259" key="5">
    <source>
        <dbReference type="SMART" id="SM00827"/>
    </source>
</evidence>
<dbReference type="GO" id="GO:0004314">
    <property type="term" value="F:[acyl-carrier-protein] S-malonyltransferase activity"/>
    <property type="evidence" value="ECO:0007669"/>
    <property type="project" value="UniProtKB-EC"/>
</dbReference>
<comment type="catalytic activity">
    <reaction evidence="3 4">
        <text>holo-[ACP] + malonyl-CoA = malonyl-[ACP] + CoA</text>
        <dbReference type="Rhea" id="RHEA:41792"/>
        <dbReference type="Rhea" id="RHEA-COMP:9623"/>
        <dbReference type="Rhea" id="RHEA-COMP:9685"/>
        <dbReference type="ChEBI" id="CHEBI:57287"/>
        <dbReference type="ChEBI" id="CHEBI:57384"/>
        <dbReference type="ChEBI" id="CHEBI:64479"/>
        <dbReference type="ChEBI" id="CHEBI:78449"/>
        <dbReference type="EC" id="2.3.1.39"/>
    </reaction>
</comment>
<dbReference type="InterPro" id="IPR050858">
    <property type="entry name" value="Mal-CoA-ACP_Trans/PKS_FabD"/>
</dbReference>
<dbReference type="Gene3D" id="3.40.366.10">
    <property type="entry name" value="Malonyl-Coenzyme A Acyl Carrier Protein, domain 2"/>
    <property type="match status" value="1"/>
</dbReference>
<comment type="similarity">
    <text evidence="4">Belongs to the fabD family.</text>
</comment>
<evidence type="ECO:0000256" key="2">
    <source>
        <dbReference type="ARBA" id="ARBA00023315"/>
    </source>
</evidence>
<keyword evidence="1 4" id="KW-0808">Transferase</keyword>
<proteinExistence type="inferred from homology"/>
<evidence type="ECO:0000313" key="7">
    <source>
        <dbReference type="Proteomes" id="UP000823201"/>
    </source>
</evidence>
<dbReference type="Gene3D" id="3.30.70.250">
    <property type="entry name" value="Malonyl-CoA ACP transacylase, ACP-binding"/>
    <property type="match status" value="1"/>
</dbReference>
<dbReference type="Proteomes" id="UP000823201">
    <property type="component" value="Unassembled WGS sequence"/>
</dbReference>
<evidence type="ECO:0000256" key="4">
    <source>
        <dbReference type="PIRNR" id="PIRNR000446"/>
    </source>
</evidence>
<dbReference type="PIRSF" id="PIRSF000446">
    <property type="entry name" value="Mct"/>
    <property type="match status" value="1"/>
</dbReference>
<evidence type="ECO:0000256" key="3">
    <source>
        <dbReference type="ARBA" id="ARBA00048462"/>
    </source>
</evidence>
<comment type="caution">
    <text evidence="6">The sequence shown here is derived from an EMBL/GenBank/DDBJ whole genome shotgun (WGS) entry which is preliminary data.</text>
</comment>
<dbReference type="NCBIfam" id="TIGR00128">
    <property type="entry name" value="fabD"/>
    <property type="match status" value="1"/>
</dbReference>
<evidence type="ECO:0000256" key="1">
    <source>
        <dbReference type="ARBA" id="ARBA00022679"/>
    </source>
</evidence>
<dbReference type="PANTHER" id="PTHR42681">
    <property type="entry name" value="MALONYL-COA-ACYL CARRIER PROTEIN TRANSACYLASE, MITOCHONDRIAL"/>
    <property type="match status" value="1"/>
</dbReference>
<reference evidence="6 7" key="1">
    <citation type="submission" date="2021-01" db="EMBL/GenBank/DDBJ databases">
        <title>Genomic Encyclopedia of Type Strains, Phase IV (KMG-IV): sequencing the most valuable type-strain genomes for metagenomic binning, comparative biology and taxonomic classification.</title>
        <authorList>
            <person name="Goeker M."/>
        </authorList>
    </citation>
    <scope>NUCLEOTIDE SEQUENCE [LARGE SCALE GENOMIC DNA]</scope>
    <source>
        <strain evidence="6 7">DSM 100968</strain>
    </source>
</reference>
<sequence>MTKVACVFPGQGSQQVGMGKDLLEKSAESKEKFLLADKRLGFPLTDLIMNGPEEKLTLTENTQPAILTVSCLLYDLLRKKGIRPDYVAGHSLGEYSALYAAGVFSFEDAVYGVRQRGLHMEKAVPAGEGTMAAVLGLEADVLDELCHKVSAEGNPVQLANLNAPGQIVISGSIQGVSKASTLASESGARRVVPLSVSGPFHSSLMIPAAEAMRQTLDTLSIHHAEIPVIANRTAIEETQVDEIRTHLIEQLYSPVRWIESIERLKANGVDTYIEVGPGKVLSGLIKKIHRGARILSVYDIASLDSVSEQLKECAE</sequence>
<keyword evidence="2 4" id="KW-0012">Acyltransferase</keyword>
<feature type="domain" description="Malonyl-CoA:ACP transacylase (MAT)" evidence="5">
    <location>
        <begin position="7"/>
        <end position="305"/>
    </location>
</feature>